<proteinExistence type="predicted"/>
<evidence type="ECO:0000313" key="1">
    <source>
        <dbReference type="EMBL" id="RYR73694.1"/>
    </source>
</evidence>
<evidence type="ECO:0000313" key="2">
    <source>
        <dbReference type="Proteomes" id="UP000289738"/>
    </source>
</evidence>
<sequence>MISENSFLVLVHYKCTVKKKMRARIKFTDKDPLSVLIRLFTSLNIVLQTLGLHGMKRVEKLYYIISISVVRDGVTYDLIVIDSDEDLQVLFYCRHQFSKVRIYKLLAKFVDVVSSSGGSNQNHQSILMTAASIASAGDLVVSSSFATDLHRDEIAEIDANRNTPVMILISGEVIEPNMVKDVLADNDDVDPAMIEGVFLLGWWSIELTNSTVPAALFNSRPRCHETAGFSDVESGFGLEIHKTTQV</sequence>
<organism evidence="1 2">
    <name type="scientific">Arachis hypogaea</name>
    <name type="common">Peanut</name>
    <dbReference type="NCBI Taxonomy" id="3818"/>
    <lineage>
        <taxon>Eukaryota</taxon>
        <taxon>Viridiplantae</taxon>
        <taxon>Streptophyta</taxon>
        <taxon>Embryophyta</taxon>
        <taxon>Tracheophyta</taxon>
        <taxon>Spermatophyta</taxon>
        <taxon>Magnoliopsida</taxon>
        <taxon>eudicotyledons</taxon>
        <taxon>Gunneridae</taxon>
        <taxon>Pentapetalae</taxon>
        <taxon>rosids</taxon>
        <taxon>fabids</taxon>
        <taxon>Fabales</taxon>
        <taxon>Fabaceae</taxon>
        <taxon>Papilionoideae</taxon>
        <taxon>50 kb inversion clade</taxon>
        <taxon>dalbergioids sensu lato</taxon>
        <taxon>Dalbergieae</taxon>
        <taxon>Pterocarpus clade</taxon>
        <taxon>Arachis</taxon>
    </lineage>
</organism>
<dbReference type="EMBL" id="SDMP01000002">
    <property type="protein sequence ID" value="RYR73694.1"/>
    <property type="molecule type" value="Genomic_DNA"/>
</dbReference>
<protein>
    <submittedName>
        <fullName evidence="1">Uncharacterized protein</fullName>
    </submittedName>
</protein>
<dbReference type="AlphaFoldDB" id="A0A445EDU7"/>
<dbReference type="Proteomes" id="UP000289738">
    <property type="component" value="Chromosome A02"/>
</dbReference>
<accession>A0A445EDU7</accession>
<name>A0A445EDU7_ARAHY</name>
<reference evidence="1 2" key="1">
    <citation type="submission" date="2019-01" db="EMBL/GenBank/DDBJ databases">
        <title>Sequencing of cultivated peanut Arachis hypogaea provides insights into genome evolution and oil improvement.</title>
        <authorList>
            <person name="Chen X."/>
        </authorList>
    </citation>
    <scope>NUCLEOTIDE SEQUENCE [LARGE SCALE GENOMIC DNA]</scope>
    <source>
        <strain evidence="2">cv. Fuhuasheng</strain>
        <tissue evidence="1">Leaves</tissue>
    </source>
</reference>
<keyword evidence="2" id="KW-1185">Reference proteome</keyword>
<gene>
    <name evidence="1" type="ORF">Ahy_A02g008165</name>
</gene>
<comment type="caution">
    <text evidence="1">The sequence shown here is derived from an EMBL/GenBank/DDBJ whole genome shotgun (WGS) entry which is preliminary data.</text>
</comment>